<comment type="caution">
    <text evidence="2">The sequence shown here is derived from an EMBL/GenBank/DDBJ whole genome shotgun (WGS) entry which is preliminary data.</text>
</comment>
<feature type="domain" description="Retrovirus-related Pol polyprotein from transposon TNT 1-94-like beta-barrel" evidence="1">
    <location>
        <begin position="1"/>
        <end position="48"/>
    </location>
</feature>
<proteinExistence type="predicted"/>
<dbReference type="Pfam" id="PF22936">
    <property type="entry name" value="Pol_BBD"/>
    <property type="match status" value="1"/>
</dbReference>
<keyword evidence="3" id="KW-1185">Reference proteome</keyword>
<name>A0A7J8TWZ3_9ROSI</name>
<gene>
    <name evidence="2" type="ORF">Goklo_027008</name>
</gene>
<sequence>MRNDSSIKVIGIGTIKIRIYDKTIRTLSYVKYVLDLRKNIISLSILNLKIFIF</sequence>
<organism evidence="2 3">
    <name type="scientific">Gossypium klotzschianum</name>
    <dbReference type="NCBI Taxonomy" id="34286"/>
    <lineage>
        <taxon>Eukaryota</taxon>
        <taxon>Viridiplantae</taxon>
        <taxon>Streptophyta</taxon>
        <taxon>Embryophyta</taxon>
        <taxon>Tracheophyta</taxon>
        <taxon>Spermatophyta</taxon>
        <taxon>Magnoliopsida</taxon>
        <taxon>eudicotyledons</taxon>
        <taxon>Gunneridae</taxon>
        <taxon>Pentapetalae</taxon>
        <taxon>rosids</taxon>
        <taxon>malvids</taxon>
        <taxon>Malvales</taxon>
        <taxon>Malvaceae</taxon>
        <taxon>Malvoideae</taxon>
        <taxon>Gossypium</taxon>
    </lineage>
</organism>
<dbReference type="AlphaFoldDB" id="A0A7J8TWZ3"/>
<dbReference type="Proteomes" id="UP000593573">
    <property type="component" value="Unassembled WGS sequence"/>
</dbReference>
<reference evidence="2 3" key="1">
    <citation type="journal article" date="2019" name="Genome Biol. Evol.">
        <title>Insights into the evolution of the New World diploid cottons (Gossypium, subgenus Houzingenia) based on genome sequencing.</title>
        <authorList>
            <person name="Grover C.E."/>
            <person name="Arick M.A. 2nd"/>
            <person name="Thrash A."/>
            <person name="Conover J.L."/>
            <person name="Sanders W.S."/>
            <person name="Peterson D.G."/>
            <person name="Frelichowski J.E."/>
            <person name="Scheffler J.A."/>
            <person name="Scheffler B.E."/>
            <person name="Wendel J.F."/>
        </authorList>
    </citation>
    <scope>NUCLEOTIDE SEQUENCE [LARGE SCALE GENOMIC DNA]</scope>
    <source>
        <strain evidence="2">57</strain>
        <tissue evidence="2">Leaf</tissue>
    </source>
</reference>
<dbReference type="EMBL" id="JABFAB010000002">
    <property type="protein sequence ID" value="MBA0642655.1"/>
    <property type="molecule type" value="Genomic_DNA"/>
</dbReference>
<dbReference type="OrthoDB" id="1742531at2759"/>
<evidence type="ECO:0000313" key="2">
    <source>
        <dbReference type="EMBL" id="MBA0642655.1"/>
    </source>
</evidence>
<protein>
    <recommendedName>
        <fullName evidence="1">Retrovirus-related Pol polyprotein from transposon TNT 1-94-like beta-barrel domain-containing protein</fullName>
    </recommendedName>
</protein>
<evidence type="ECO:0000313" key="3">
    <source>
        <dbReference type="Proteomes" id="UP000593573"/>
    </source>
</evidence>
<evidence type="ECO:0000259" key="1">
    <source>
        <dbReference type="Pfam" id="PF22936"/>
    </source>
</evidence>
<accession>A0A7J8TWZ3</accession>
<dbReference type="InterPro" id="IPR054722">
    <property type="entry name" value="PolX-like_BBD"/>
</dbReference>